<dbReference type="RefSeq" id="WP_085689486.1">
    <property type="nucleotide sequence ID" value="NZ_CP065534.1"/>
</dbReference>
<proteinExistence type="predicted"/>
<evidence type="ECO:0000313" key="4">
    <source>
        <dbReference type="Proteomes" id="UP000274511"/>
    </source>
</evidence>
<reference evidence="2 4" key="2">
    <citation type="submission" date="2018-10" db="EMBL/GenBank/DDBJ databases">
        <title>New species genome.</title>
        <authorList>
            <person name="Li Y."/>
        </authorList>
    </citation>
    <scope>NUCLEOTIDE SEQUENCE [LARGE SCALE GENOMIC DNA]</scope>
    <source>
        <strain evidence="2 4">L6_4B</strain>
    </source>
</reference>
<dbReference type="Proteomes" id="UP000274511">
    <property type="component" value="Unassembled WGS sequence"/>
</dbReference>
<dbReference type="Proteomes" id="UP000250186">
    <property type="component" value="Unassembled WGS sequence"/>
</dbReference>
<dbReference type="InterPro" id="IPR026365">
    <property type="entry name" value="BcepMu_gp16"/>
</dbReference>
<dbReference type="Gene3D" id="1.10.260.40">
    <property type="entry name" value="lambda repressor-like DNA-binding domains"/>
    <property type="match status" value="1"/>
</dbReference>
<accession>A0A3N0UDE5</accession>
<name>A0A3N0UDE5_9GAMM</name>
<dbReference type="GO" id="GO:0003677">
    <property type="term" value="F:DNA binding"/>
    <property type="evidence" value="ECO:0007669"/>
    <property type="project" value="UniProtKB-KW"/>
</dbReference>
<evidence type="ECO:0000313" key="1">
    <source>
        <dbReference type="EMBL" id="RAT36358.1"/>
    </source>
</evidence>
<keyword evidence="2" id="KW-0238">DNA-binding</keyword>
<evidence type="ECO:0000313" key="3">
    <source>
        <dbReference type="Proteomes" id="UP000250186"/>
    </source>
</evidence>
<dbReference type="OrthoDB" id="5679056at2"/>
<organism evidence="2 4">
    <name type="scientific">Lonsdalea populi</name>
    <dbReference type="NCBI Taxonomy" id="1172565"/>
    <lineage>
        <taxon>Bacteria</taxon>
        <taxon>Pseudomonadati</taxon>
        <taxon>Pseudomonadota</taxon>
        <taxon>Gammaproteobacteria</taxon>
        <taxon>Enterobacterales</taxon>
        <taxon>Pectobacteriaceae</taxon>
        <taxon>Lonsdalea</taxon>
    </lineage>
</organism>
<dbReference type="EMBL" id="LUSW01000007">
    <property type="protein sequence ID" value="RAT36358.1"/>
    <property type="molecule type" value="Genomic_DNA"/>
</dbReference>
<dbReference type="NCBIfam" id="TIGR04111">
    <property type="entry name" value="BcepMu_gp16"/>
    <property type="match status" value="1"/>
</dbReference>
<reference evidence="1 3" key="1">
    <citation type="submission" date="2016-02" db="EMBL/GenBank/DDBJ databases">
        <title>Species-wide whole genome sequencing reveals diversity, host range in Lonsdalea quercina.</title>
        <authorList>
            <person name="Li Y."/>
        </authorList>
    </citation>
    <scope>NUCLEOTIDE SEQUENCE [LARGE SCALE GENOMIC DNA]</scope>
    <source>
        <strain evidence="1 3">CFCC 12721</strain>
    </source>
</reference>
<sequence>MKTPEQVKQLFRQNGWTFNRWAKENGYRPSDVYRVLNGLTKAKYGKGHEIAVKLGLKTPQPA</sequence>
<gene>
    <name evidence="1" type="ORF">AU492_04270</name>
    <name evidence="2" type="ORF">EC392_12615</name>
</gene>
<dbReference type="GeneID" id="61122871"/>
<dbReference type="EMBL" id="RJUJ01000012">
    <property type="protein sequence ID" value="ROH78312.1"/>
    <property type="molecule type" value="Genomic_DNA"/>
</dbReference>
<protein>
    <submittedName>
        <fullName evidence="2">DNA-binding protein</fullName>
    </submittedName>
</protein>
<dbReference type="AlphaFoldDB" id="A0A3N0UDE5"/>
<keyword evidence="3" id="KW-1185">Reference proteome</keyword>
<evidence type="ECO:0000313" key="2">
    <source>
        <dbReference type="EMBL" id="ROH78312.1"/>
    </source>
</evidence>
<dbReference type="InterPro" id="IPR010982">
    <property type="entry name" value="Lambda_DNA-bd_dom_sf"/>
</dbReference>
<comment type="caution">
    <text evidence="2">The sequence shown here is derived from an EMBL/GenBank/DDBJ whole genome shotgun (WGS) entry which is preliminary data.</text>
</comment>